<evidence type="ECO:0000256" key="2">
    <source>
        <dbReference type="ARBA" id="ARBA00022643"/>
    </source>
</evidence>
<organism evidence="6 7">
    <name type="scientific">Nocardioides marmoriginsengisoli</name>
    <dbReference type="NCBI Taxonomy" id="661483"/>
    <lineage>
        <taxon>Bacteria</taxon>
        <taxon>Bacillati</taxon>
        <taxon>Actinomycetota</taxon>
        <taxon>Actinomycetes</taxon>
        <taxon>Propionibacteriales</taxon>
        <taxon>Nocardioidaceae</taxon>
        <taxon>Nocardioides</taxon>
    </lineage>
</organism>
<accession>A0A3N0CGJ3</accession>
<reference evidence="6 7" key="1">
    <citation type="submission" date="2018-11" db="EMBL/GenBank/DDBJ databases">
        <authorList>
            <person name="Li F."/>
        </authorList>
    </citation>
    <scope>NUCLEOTIDE SEQUENCE [LARGE SCALE GENOMIC DNA]</scope>
    <source>
        <strain evidence="6 7">Gsoil 097</strain>
    </source>
</reference>
<dbReference type="NCBIfam" id="TIGR03560">
    <property type="entry name" value="F420_Rv1855c"/>
    <property type="match status" value="1"/>
</dbReference>
<comment type="caution">
    <text evidence="6">The sequence shown here is derived from an EMBL/GenBank/DDBJ whole genome shotgun (WGS) entry which is preliminary data.</text>
</comment>
<dbReference type="InterPro" id="IPR019952">
    <property type="entry name" value="F420_OxRdatse_Rv1855c_pred"/>
</dbReference>
<feature type="domain" description="Luciferase-like" evidence="5">
    <location>
        <begin position="20"/>
        <end position="229"/>
    </location>
</feature>
<evidence type="ECO:0000256" key="4">
    <source>
        <dbReference type="ARBA" id="ARBA00023033"/>
    </source>
</evidence>
<dbReference type="PANTHER" id="PTHR42847:SF8">
    <property type="entry name" value="CONSERVED PROTEIN"/>
    <property type="match status" value="1"/>
</dbReference>
<keyword evidence="2" id="KW-0288">FMN</keyword>
<dbReference type="OrthoDB" id="143323at2"/>
<dbReference type="RefSeq" id="WP_123227853.1">
    <property type="nucleotide sequence ID" value="NZ_RJSE01000007.1"/>
</dbReference>
<dbReference type="InterPro" id="IPR050172">
    <property type="entry name" value="SsuD_RutA_monooxygenase"/>
</dbReference>
<dbReference type="GO" id="GO:0046306">
    <property type="term" value="P:alkanesulfonate catabolic process"/>
    <property type="evidence" value="ECO:0007669"/>
    <property type="project" value="TreeGrafter"/>
</dbReference>
<dbReference type="Pfam" id="PF00296">
    <property type="entry name" value="Bac_luciferase"/>
    <property type="match status" value="1"/>
</dbReference>
<keyword evidence="7" id="KW-1185">Reference proteome</keyword>
<dbReference type="Gene3D" id="3.20.20.30">
    <property type="entry name" value="Luciferase-like domain"/>
    <property type="match status" value="1"/>
</dbReference>
<evidence type="ECO:0000259" key="5">
    <source>
        <dbReference type="Pfam" id="PF00296"/>
    </source>
</evidence>
<keyword evidence="3" id="KW-0560">Oxidoreductase</keyword>
<dbReference type="GO" id="GO:0008726">
    <property type="term" value="F:alkanesulfonate monooxygenase activity"/>
    <property type="evidence" value="ECO:0007669"/>
    <property type="project" value="TreeGrafter"/>
</dbReference>
<dbReference type="InterPro" id="IPR011251">
    <property type="entry name" value="Luciferase-like_dom"/>
</dbReference>
<protein>
    <submittedName>
        <fullName evidence="6">LLM class F420-dependent oxidoreductase</fullName>
    </submittedName>
</protein>
<name>A0A3N0CGJ3_9ACTN</name>
<dbReference type="PANTHER" id="PTHR42847">
    <property type="entry name" value="ALKANESULFONATE MONOOXYGENASE"/>
    <property type="match status" value="1"/>
</dbReference>
<gene>
    <name evidence="6" type="ORF">EFK50_12375</name>
</gene>
<dbReference type="InterPro" id="IPR036661">
    <property type="entry name" value="Luciferase-like_sf"/>
</dbReference>
<dbReference type="AlphaFoldDB" id="A0A3N0CGJ3"/>
<evidence type="ECO:0000313" key="7">
    <source>
        <dbReference type="Proteomes" id="UP000267128"/>
    </source>
</evidence>
<proteinExistence type="predicted"/>
<dbReference type="SUPFAM" id="SSF51679">
    <property type="entry name" value="Bacterial luciferase-like"/>
    <property type="match status" value="1"/>
</dbReference>
<evidence type="ECO:0000313" key="6">
    <source>
        <dbReference type="EMBL" id="RNL62557.1"/>
    </source>
</evidence>
<sequence length="284" mass="30705">MRLGLHLVNFDFEGPVGPALAEIGAAVEEAGFDNLSVMDHYLQLEFMGPPSSSMLEGYTTLGFLAAHTSTVDLQLLVTGVTYRHPGVLGKIVATLDALSGGRAVLGLGAAWYEREHRALGIPYPPLSERFERLEETVQVVRQLWSDDDGPYDGRHYQLAETICSPKPVRPVPIMIGGSGEQKTLRLVARYADACNLFASAESGPEAIAAKLEVLRRHCADLGRDYDAVAKTILWTGDCEPAGFVEAMKPYADLGVSEVHVMHLGAEPLALVRALAPQVGELRSL</sequence>
<keyword evidence="1" id="KW-0285">Flavoprotein</keyword>
<evidence type="ECO:0000256" key="3">
    <source>
        <dbReference type="ARBA" id="ARBA00023002"/>
    </source>
</evidence>
<dbReference type="Proteomes" id="UP000267128">
    <property type="component" value="Unassembled WGS sequence"/>
</dbReference>
<keyword evidence="4" id="KW-0503">Monooxygenase</keyword>
<evidence type="ECO:0000256" key="1">
    <source>
        <dbReference type="ARBA" id="ARBA00022630"/>
    </source>
</evidence>
<dbReference type="EMBL" id="RJSE01000007">
    <property type="protein sequence ID" value="RNL62557.1"/>
    <property type="molecule type" value="Genomic_DNA"/>
</dbReference>